<name>T1D053_9HELI</name>
<dbReference type="AlphaFoldDB" id="T1D053"/>
<proteinExistence type="predicted"/>
<sequence length="39" mass="4595">MKFDAPCFFSTFTEASIPMRLFVPFCPDIKFPNEYTTRV</sequence>
<protein>
    <submittedName>
        <fullName evidence="1">Uncharacterized protein</fullName>
    </submittedName>
</protein>
<evidence type="ECO:0000313" key="1">
    <source>
        <dbReference type="EMBL" id="GAD19555.1"/>
    </source>
</evidence>
<accession>T1D053</accession>
<reference evidence="1 2" key="1">
    <citation type="journal article" date="2013" name="Genome Announc.">
        <title>Draft Genome Sequence of Helicobacter fennelliae Strain MRY12-0050, Isolated from a Bacteremia Patient.</title>
        <authorList>
            <person name="Rimbara E."/>
            <person name="Matsui M."/>
            <person name="Mori S."/>
            <person name="Suzuki S."/>
            <person name="Suzuki M."/>
            <person name="Kim H."/>
            <person name="Sekizuka T."/>
            <person name="Kuroda M."/>
            <person name="Shibayama K."/>
        </authorList>
    </citation>
    <scope>NUCLEOTIDE SEQUENCE [LARGE SCALE GENOMIC DNA]</scope>
    <source>
        <strain evidence="1 2">MRY12-0050</strain>
    </source>
</reference>
<gene>
    <name evidence="1" type="ORF">HFN_0795</name>
</gene>
<evidence type="ECO:0000313" key="2">
    <source>
        <dbReference type="Proteomes" id="UP000018143"/>
    </source>
</evidence>
<comment type="caution">
    <text evidence="1">The sequence shown here is derived from an EMBL/GenBank/DDBJ whole genome shotgun (WGS) entry which is preliminary data.</text>
</comment>
<dbReference type="EMBL" id="BASD01000025">
    <property type="protein sequence ID" value="GAD19555.1"/>
    <property type="molecule type" value="Genomic_DNA"/>
</dbReference>
<keyword evidence="2" id="KW-1185">Reference proteome</keyword>
<organism evidence="1 2">
    <name type="scientific">Helicobacter fennelliae MRY12-0050</name>
    <dbReference type="NCBI Taxonomy" id="1325130"/>
    <lineage>
        <taxon>Bacteria</taxon>
        <taxon>Pseudomonadati</taxon>
        <taxon>Campylobacterota</taxon>
        <taxon>Epsilonproteobacteria</taxon>
        <taxon>Campylobacterales</taxon>
        <taxon>Helicobacteraceae</taxon>
        <taxon>Helicobacter</taxon>
    </lineage>
</organism>
<dbReference type="Proteomes" id="UP000018143">
    <property type="component" value="Unassembled WGS sequence"/>
</dbReference>